<evidence type="ECO:0000256" key="1">
    <source>
        <dbReference type="ARBA" id="ARBA00004651"/>
    </source>
</evidence>
<proteinExistence type="inferred from homology"/>
<name>A0A0N7KWH6_9ENTR</name>
<evidence type="ECO:0000256" key="5">
    <source>
        <dbReference type="ARBA" id="ARBA00022984"/>
    </source>
</evidence>
<comment type="subcellular location">
    <subcellularLocation>
        <location evidence="1">Cell membrane</location>
        <topology evidence="1">Multi-pass membrane protein</topology>
    </subcellularLocation>
</comment>
<accession>A0A0N7KWH6</accession>
<feature type="transmembrane region" description="Helical" evidence="10">
    <location>
        <begin position="460"/>
        <end position="481"/>
    </location>
</feature>
<evidence type="ECO:0000313" key="11">
    <source>
        <dbReference type="EMBL" id="BAT24145.1"/>
    </source>
</evidence>
<dbReference type="AlphaFoldDB" id="A0A0N7KWH6"/>
<dbReference type="Pfam" id="PF03023">
    <property type="entry name" value="MurJ"/>
    <property type="match status" value="1"/>
</dbReference>
<dbReference type="GO" id="GO:0034204">
    <property type="term" value="P:lipid translocation"/>
    <property type="evidence" value="ECO:0007669"/>
    <property type="project" value="TreeGrafter"/>
</dbReference>
<comment type="function">
    <text evidence="8">Involved in peptidoglycan biosynthesis. Transports lipid-linked peptidoglycan precursors from the inner to the outer leaflet of the cytoplasmic membrane.</text>
</comment>
<feature type="transmembrane region" description="Helical" evidence="10">
    <location>
        <begin position="263"/>
        <end position="284"/>
    </location>
</feature>
<keyword evidence="5" id="KW-0573">Peptidoglycan synthesis</keyword>
<feature type="transmembrane region" description="Helical" evidence="10">
    <location>
        <begin position="341"/>
        <end position="363"/>
    </location>
</feature>
<evidence type="ECO:0000256" key="10">
    <source>
        <dbReference type="SAM" id="Phobius"/>
    </source>
</evidence>
<dbReference type="EMBL" id="AB924598">
    <property type="protein sequence ID" value="BAT24145.1"/>
    <property type="molecule type" value="Genomic_DNA"/>
</dbReference>
<dbReference type="GO" id="GO:0005886">
    <property type="term" value="C:plasma membrane"/>
    <property type="evidence" value="ECO:0007669"/>
    <property type="project" value="UniProtKB-SubCell"/>
</dbReference>
<reference evidence="11" key="2">
    <citation type="journal article" date="2015" name="Sci. Rep.">
        <title>Genetic analysis of capsular polysaccharide synthesis gene clusters in 79 capsular types of Klebsiella spp.</title>
        <authorList>
            <person name="Pan Y.J."/>
            <person name="Lin T.L."/>
            <person name="Chen C.T."/>
            <person name="Chen Y.Y."/>
            <person name="Hsieh P.F."/>
            <person name="Hsu C.R."/>
            <person name="Wu M.C."/>
            <person name="Wang J.T."/>
        </authorList>
    </citation>
    <scope>NUCLEOTIDE SEQUENCE</scope>
    <source>
        <strain evidence="11">5710/52</strain>
    </source>
</reference>
<dbReference type="GO" id="GO:0008360">
    <property type="term" value="P:regulation of cell shape"/>
    <property type="evidence" value="ECO:0007669"/>
    <property type="project" value="UniProtKB-KW"/>
</dbReference>
<dbReference type="GO" id="GO:0009252">
    <property type="term" value="P:peptidoglycan biosynthetic process"/>
    <property type="evidence" value="ECO:0007669"/>
    <property type="project" value="UniProtKB-KW"/>
</dbReference>
<dbReference type="PANTHER" id="PTHR47019">
    <property type="entry name" value="LIPID II FLIPPASE MURJ"/>
    <property type="match status" value="1"/>
</dbReference>
<feature type="transmembrane region" description="Helical" evidence="10">
    <location>
        <begin position="182"/>
        <end position="200"/>
    </location>
</feature>
<evidence type="ECO:0000256" key="4">
    <source>
        <dbReference type="ARBA" id="ARBA00022960"/>
    </source>
</evidence>
<feature type="transmembrane region" description="Helical" evidence="10">
    <location>
        <begin position="305"/>
        <end position="321"/>
    </location>
</feature>
<feature type="transmembrane region" description="Helical" evidence="10">
    <location>
        <begin position="159"/>
        <end position="176"/>
    </location>
</feature>
<keyword evidence="6 10" id="KW-1133">Transmembrane helix</keyword>
<feature type="transmembrane region" description="Helical" evidence="10">
    <location>
        <begin position="400"/>
        <end position="424"/>
    </location>
</feature>
<feature type="transmembrane region" description="Helical" evidence="10">
    <location>
        <begin position="128"/>
        <end position="147"/>
    </location>
</feature>
<sequence length="504" mass="57199">MKRQILQLLSGNFISKVLGFIRELLLSRFFGTGEINGAYRIAQTGTLVPINFLTSDSLNSAFIPLYKKYLLENEEKARTFKWMMYIVFLCISLIVWIGIYFFSDFWVTILAPGVDARTKLITKDMLEVMALCTPFYLCSAIINYVSMAHNDFVPMSMRAIVQNLGMLLGVFAAYYLNNYKYLAWGFTGSYIFFCFWAFARKDSTTLFSRPTKFTKVNAREVFGEFGSIMKPLLLLPFILQGNIALERSLSSLISIDAVSGLDYARFITDTINFFVAIPIAFAGLSNWASSDISKTKNNLININRLLIFFGCSCSFFIYINAEDIVSLLFKHGKFDNDSVVITANYLRGMAIGLWAQLIGYIFIKALNAHMQNKKVLMAVSLSVLVNIAGNLLLYKKFGAYGIGIGASLNGLILYFFCSTYLGIINKIIKPLIIMVFILTLYSIIYITLNVESYFHTNHVIYTLIINFISFYLFVIVSGFFFKEFRMVYSIIKVIQCKISGGKDK</sequence>
<dbReference type="GO" id="GO:0015648">
    <property type="term" value="F:lipid-linked peptidoglycan transporter activity"/>
    <property type="evidence" value="ECO:0007669"/>
    <property type="project" value="TreeGrafter"/>
</dbReference>
<evidence type="ECO:0000256" key="3">
    <source>
        <dbReference type="ARBA" id="ARBA00022692"/>
    </source>
</evidence>
<reference evidence="11" key="1">
    <citation type="submission" date="2014-04" db="EMBL/GenBank/DDBJ databases">
        <authorList>
            <person name="Harrison E."/>
        </authorList>
    </citation>
    <scope>NUCLEOTIDE SEQUENCE</scope>
    <source>
        <strain evidence="11">5710/52</strain>
    </source>
</reference>
<feature type="transmembrane region" description="Helical" evidence="10">
    <location>
        <begin position="375"/>
        <end position="394"/>
    </location>
</feature>
<evidence type="ECO:0000256" key="2">
    <source>
        <dbReference type="ARBA" id="ARBA00022475"/>
    </source>
</evidence>
<keyword evidence="4" id="KW-0133">Cell shape</keyword>
<evidence type="ECO:0000256" key="6">
    <source>
        <dbReference type="ARBA" id="ARBA00022989"/>
    </source>
</evidence>
<gene>
    <name evidence="11" type="primary">wzx</name>
</gene>
<dbReference type="PANTHER" id="PTHR47019:SF1">
    <property type="entry name" value="LIPID II FLIPPASE MURJ"/>
    <property type="match status" value="1"/>
</dbReference>
<keyword evidence="2" id="KW-1003">Cell membrane</keyword>
<protein>
    <submittedName>
        <fullName evidence="11">Putative flippase</fullName>
    </submittedName>
</protein>
<comment type="similarity">
    <text evidence="9">Belongs to the MurJ/MviN family.</text>
</comment>
<dbReference type="InterPro" id="IPR004268">
    <property type="entry name" value="MurJ"/>
</dbReference>
<organism evidence="11">
    <name type="scientific">Klebsiella sp. 5710/52</name>
    <dbReference type="NCBI Taxonomy" id="1497831"/>
    <lineage>
        <taxon>Bacteria</taxon>
        <taxon>Pseudomonadati</taxon>
        <taxon>Pseudomonadota</taxon>
        <taxon>Gammaproteobacteria</taxon>
        <taxon>Enterobacterales</taxon>
        <taxon>Enterobacteriaceae</taxon>
        <taxon>Klebsiella/Raoultella group</taxon>
        <taxon>Klebsiella</taxon>
    </lineage>
</organism>
<dbReference type="InterPro" id="IPR051050">
    <property type="entry name" value="Lipid_II_flippase_MurJ/MviN"/>
</dbReference>
<evidence type="ECO:0000256" key="9">
    <source>
        <dbReference type="ARBA" id="ARBA00061532"/>
    </source>
</evidence>
<keyword evidence="7 10" id="KW-0472">Membrane</keyword>
<feature type="transmembrane region" description="Helical" evidence="10">
    <location>
        <begin position="221"/>
        <end position="243"/>
    </location>
</feature>
<evidence type="ECO:0000256" key="8">
    <source>
        <dbReference type="ARBA" id="ARBA00060041"/>
    </source>
</evidence>
<keyword evidence="3 10" id="KW-0812">Transmembrane</keyword>
<evidence type="ECO:0000256" key="7">
    <source>
        <dbReference type="ARBA" id="ARBA00023136"/>
    </source>
</evidence>
<feature type="transmembrane region" description="Helical" evidence="10">
    <location>
        <begin position="82"/>
        <end position="102"/>
    </location>
</feature>
<feature type="transmembrane region" description="Helical" evidence="10">
    <location>
        <begin position="431"/>
        <end position="448"/>
    </location>
</feature>